<sequence length="86" mass="9920">MRTIEPPFDIESNSGLIHVSEHSIGGERVFHLEFADMRKPLNILVAEKRPSGEKFWTSTPEGRQEEAEHFGRLIAAYIRSKRKKND</sequence>
<name>A0ABU3GR68_9SPHI</name>
<gene>
    <name evidence="1" type="ORF">QE417_001350</name>
</gene>
<accession>A0ABU3GR68</accession>
<evidence type="ECO:0000313" key="2">
    <source>
        <dbReference type="Proteomes" id="UP001258315"/>
    </source>
</evidence>
<proteinExistence type="predicted"/>
<comment type="caution">
    <text evidence="1">The sequence shown here is derived from an EMBL/GenBank/DDBJ whole genome shotgun (WGS) entry which is preliminary data.</text>
</comment>
<protein>
    <submittedName>
        <fullName evidence="1">Uncharacterized protein</fullName>
    </submittedName>
</protein>
<evidence type="ECO:0000313" key="1">
    <source>
        <dbReference type="EMBL" id="MDT3402278.1"/>
    </source>
</evidence>
<dbReference type="EMBL" id="JAVLVU010000001">
    <property type="protein sequence ID" value="MDT3402278.1"/>
    <property type="molecule type" value="Genomic_DNA"/>
</dbReference>
<keyword evidence="2" id="KW-1185">Reference proteome</keyword>
<dbReference type="Proteomes" id="UP001258315">
    <property type="component" value="Unassembled WGS sequence"/>
</dbReference>
<dbReference type="RefSeq" id="WP_311948602.1">
    <property type="nucleotide sequence ID" value="NZ_JAVLVU010000001.1"/>
</dbReference>
<organism evidence="1 2">
    <name type="scientific">Mucilaginibacter terrae</name>
    <dbReference type="NCBI Taxonomy" id="1955052"/>
    <lineage>
        <taxon>Bacteria</taxon>
        <taxon>Pseudomonadati</taxon>
        <taxon>Bacteroidota</taxon>
        <taxon>Sphingobacteriia</taxon>
        <taxon>Sphingobacteriales</taxon>
        <taxon>Sphingobacteriaceae</taxon>
        <taxon>Mucilaginibacter</taxon>
    </lineage>
</organism>
<reference evidence="2" key="1">
    <citation type="submission" date="2023-07" db="EMBL/GenBank/DDBJ databases">
        <title>Functional and genomic diversity of the sorghum phyllosphere microbiome.</title>
        <authorList>
            <person name="Shade A."/>
        </authorList>
    </citation>
    <scope>NUCLEOTIDE SEQUENCE [LARGE SCALE GENOMIC DNA]</scope>
    <source>
        <strain evidence="2">SORGH_AS_0422</strain>
    </source>
</reference>